<dbReference type="SUPFAM" id="SSF54593">
    <property type="entry name" value="Glyoxalase/Bleomycin resistance protein/Dihydroxybiphenyl dioxygenase"/>
    <property type="match status" value="1"/>
</dbReference>
<evidence type="ECO:0000256" key="1">
    <source>
        <dbReference type="ARBA" id="ARBA00011051"/>
    </source>
</evidence>
<organism evidence="5 6">
    <name type="scientific">Actinomycetospora endophytica</name>
    <dbReference type="NCBI Taxonomy" id="2291215"/>
    <lineage>
        <taxon>Bacteria</taxon>
        <taxon>Bacillati</taxon>
        <taxon>Actinomycetota</taxon>
        <taxon>Actinomycetes</taxon>
        <taxon>Pseudonocardiales</taxon>
        <taxon>Pseudonocardiaceae</taxon>
        <taxon>Actinomycetospora</taxon>
    </lineage>
</organism>
<evidence type="ECO:0000313" key="6">
    <source>
        <dbReference type="Proteomes" id="UP001199469"/>
    </source>
</evidence>
<dbReference type="Gene3D" id="3.10.180.10">
    <property type="entry name" value="2,3-Dihydroxybiphenyl 1,2-Dioxygenase, domain 1"/>
    <property type="match status" value="1"/>
</dbReference>
<comment type="caution">
    <text evidence="5">The sequence shown here is derived from an EMBL/GenBank/DDBJ whole genome shotgun (WGS) entry which is preliminary data.</text>
</comment>
<dbReference type="InterPro" id="IPR037523">
    <property type="entry name" value="VOC_core"/>
</dbReference>
<evidence type="ECO:0000313" key="5">
    <source>
        <dbReference type="EMBL" id="MCD2197130.1"/>
    </source>
</evidence>
<dbReference type="Pfam" id="PF19581">
    <property type="entry name" value="Glyoxalase_7"/>
    <property type="match status" value="1"/>
</dbReference>
<name>A0ABS8PFV2_9PSEU</name>
<sequence length="124" mass="13431">MAFAAGRVVPILRIFDRTRAHEFYVGYLGCTVDWTHRTGEDGPTYTQVSRGELVLHLSEHHGDGSPGVGVWVAATGVRELHAELAAKDYPFLNPGLCSSPGSDDGVSLVLLDPFGNRIVLDKRA</sequence>
<evidence type="ECO:0000259" key="4">
    <source>
        <dbReference type="PROSITE" id="PS51819"/>
    </source>
</evidence>
<proteinExistence type="inferred from homology"/>
<gene>
    <name evidence="5" type="ORF">LQ327_27535</name>
</gene>
<evidence type="ECO:0000256" key="2">
    <source>
        <dbReference type="ARBA" id="ARBA00021572"/>
    </source>
</evidence>
<dbReference type="PROSITE" id="PS51819">
    <property type="entry name" value="VOC"/>
    <property type="match status" value="1"/>
</dbReference>
<comment type="similarity">
    <text evidence="1">Belongs to the bleomycin resistance protein family.</text>
</comment>
<dbReference type="Proteomes" id="UP001199469">
    <property type="component" value="Unassembled WGS sequence"/>
</dbReference>
<dbReference type="RefSeq" id="WP_230739008.1">
    <property type="nucleotide sequence ID" value="NZ_JAJNDB010000007.1"/>
</dbReference>
<feature type="domain" description="VOC" evidence="4">
    <location>
        <begin position="4"/>
        <end position="123"/>
    </location>
</feature>
<keyword evidence="6" id="KW-1185">Reference proteome</keyword>
<keyword evidence="3" id="KW-0046">Antibiotic resistance</keyword>
<accession>A0ABS8PFV2</accession>
<dbReference type="InterPro" id="IPR029068">
    <property type="entry name" value="Glyas_Bleomycin-R_OHBP_Dase"/>
</dbReference>
<evidence type="ECO:0000256" key="3">
    <source>
        <dbReference type="ARBA" id="ARBA00023251"/>
    </source>
</evidence>
<reference evidence="5 6" key="1">
    <citation type="submission" date="2021-11" db="EMBL/GenBank/DDBJ databases">
        <title>Draft genome sequence of Actinomycetospora sp. SF1 isolated from the rhizosphere soil.</title>
        <authorList>
            <person name="Duangmal K."/>
            <person name="Chantavorakit T."/>
        </authorList>
    </citation>
    <scope>NUCLEOTIDE SEQUENCE [LARGE SCALE GENOMIC DNA]</scope>
    <source>
        <strain evidence="5 6">TBRC 5722</strain>
    </source>
</reference>
<protein>
    <recommendedName>
        <fullName evidence="2">Bleomycin resistance protein</fullName>
    </recommendedName>
</protein>
<dbReference type="EMBL" id="JAJNDB010000007">
    <property type="protein sequence ID" value="MCD2197130.1"/>
    <property type="molecule type" value="Genomic_DNA"/>
</dbReference>
<dbReference type="InterPro" id="IPR000335">
    <property type="entry name" value="Bleomycin-R"/>
</dbReference>